<reference evidence="1" key="1">
    <citation type="submission" date="2021-10" db="EMBL/GenBank/DDBJ databases">
        <authorList>
            <person name="Lavering E.D."/>
            <person name="James R."/>
            <person name="Fairholm J.D."/>
            <person name="Ogilvie B.H."/>
            <person name="Thurgood T.L."/>
            <person name="Robison R.A."/>
            <person name="Grose J.H."/>
        </authorList>
    </citation>
    <scope>NUCLEOTIDE SEQUENCE</scope>
</reference>
<protein>
    <submittedName>
        <fullName evidence="1">Uncharacterized protein</fullName>
    </submittedName>
</protein>
<evidence type="ECO:0000313" key="1">
    <source>
        <dbReference type="EMBL" id="UGO50596.1"/>
    </source>
</evidence>
<sequence length="57" mass="7123">MNIRIYDRYDKDIPFTSDMYILDTHYNFIVVTNIYNVTFHKEFETKEQAIQYYMEKL</sequence>
<dbReference type="Proteomes" id="UP000827460">
    <property type="component" value="Segment"/>
</dbReference>
<dbReference type="EMBL" id="OK499991">
    <property type="protein sequence ID" value="UGO50596.1"/>
    <property type="molecule type" value="Genomic_DNA"/>
</dbReference>
<name>A0AAE9CDZ2_9CAUD</name>
<evidence type="ECO:0000313" key="2">
    <source>
        <dbReference type="Proteomes" id="UP000827460"/>
    </source>
</evidence>
<gene>
    <name evidence="1" type="ORF">SOPHRITA_5</name>
</gene>
<organism evidence="1 2">
    <name type="scientific">Bacillus phage vB_BanS_Sophrita</name>
    <dbReference type="NCBI Taxonomy" id="2894790"/>
    <lineage>
        <taxon>Viruses</taxon>
        <taxon>Duplodnaviria</taxon>
        <taxon>Heunggongvirae</taxon>
        <taxon>Uroviricota</taxon>
        <taxon>Caudoviricetes</taxon>
        <taxon>Joanripponvirinae</taxon>
        <taxon>Sophritavirus</taxon>
        <taxon>Sophritavirus sophrita</taxon>
    </lineage>
</organism>
<proteinExistence type="predicted"/>
<keyword evidence="2" id="KW-1185">Reference proteome</keyword>
<accession>A0AAE9CDZ2</accession>